<name>A0AAV5UNM2_9BILA</name>
<accession>A0AAV5UNM2</accession>
<dbReference type="EMBL" id="BTSX01000149">
    <property type="protein sequence ID" value="GMT08656.1"/>
    <property type="molecule type" value="Genomic_DNA"/>
</dbReference>
<dbReference type="AlphaFoldDB" id="A0AAV5UNM2"/>
<reference evidence="3" key="1">
    <citation type="submission" date="2023-10" db="EMBL/GenBank/DDBJ databases">
        <title>Genome assembly of Pristionchus species.</title>
        <authorList>
            <person name="Yoshida K."/>
            <person name="Sommer R.J."/>
        </authorList>
    </citation>
    <scope>NUCLEOTIDE SEQUENCE</scope>
    <source>
        <strain evidence="3">RS0144</strain>
    </source>
</reference>
<evidence type="ECO:0000313" key="2">
    <source>
        <dbReference type="EMBL" id="GMS89551.1"/>
    </source>
</evidence>
<keyword evidence="4" id="KW-1185">Reference proteome</keyword>
<feature type="coiled-coil region" evidence="1">
    <location>
        <begin position="42"/>
        <end position="69"/>
    </location>
</feature>
<comment type="caution">
    <text evidence="3">The sequence shown here is derived from an EMBL/GenBank/DDBJ whole genome shotgun (WGS) entry which is preliminary data.</text>
</comment>
<evidence type="ECO:0000313" key="4">
    <source>
        <dbReference type="Proteomes" id="UP001432027"/>
    </source>
</evidence>
<proteinExistence type="predicted"/>
<evidence type="ECO:0000256" key="1">
    <source>
        <dbReference type="SAM" id="Coils"/>
    </source>
</evidence>
<organism evidence="3 4">
    <name type="scientific">Pristionchus entomophagus</name>
    <dbReference type="NCBI Taxonomy" id="358040"/>
    <lineage>
        <taxon>Eukaryota</taxon>
        <taxon>Metazoa</taxon>
        <taxon>Ecdysozoa</taxon>
        <taxon>Nematoda</taxon>
        <taxon>Chromadorea</taxon>
        <taxon>Rhabditida</taxon>
        <taxon>Rhabditina</taxon>
        <taxon>Diplogasteromorpha</taxon>
        <taxon>Diplogasteroidea</taxon>
        <taxon>Neodiplogasteridae</taxon>
        <taxon>Pristionchus</taxon>
    </lineage>
</organism>
<gene>
    <name evidence="2" type="ORF">PENTCL1PPCAC_11726</name>
    <name evidence="3" type="ORF">PENTCL1PPCAC_30830</name>
</gene>
<sequence>QESAAIRIQFEWRKWRRERSRRTEHMRRILSSDFTGKISLGNSQLISQLNKLKAEREKQEELYDEIVRTPARYVNALLRVERQKEKRGEERGRLIREDENKRRNHAARIITRNLRKYCIRRLIERYGQRRLRLRRRLELIEILDERLSKSVDMRRKSLREIERRRAERHQIMKDLVEHGAVRDYKIGVYKREMAMISDLPPPGKSTEESVQMLKTMRNSLRESIAEINHRKEMKKIEEMILGL</sequence>
<evidence type="ECO:0000313" key="3">
    <source>
        <dbReference type="EMBL" id="GMT08656.1"/>
    </source>
</evidence>
<dbReference type="Proteomes" id="UP001432027">
    <property type="component" value="Unassembled WGS sequence"/>
</dbReference>
<keyword evidence="1" id="KW-0175">Coiled coil</keyword>
<protein>
    <submittedName>
        <fullName evidence="3">Uncharacterized protein</fullName>
    </submittedName>
</protein>
<feature type="non-terminal residue" evidence="3">
    <location>
        <position position="1"/>
    </location>
</feature>
<dbReference type="EMBL" id="BTSX01000003">
    <property type="protein sequence ID" value="GMS89551.1"/>
    <property type="molecule type" value="Genomic_DNA"/>
</dbReference>